<dbReference type="OrthoDB" id="194358at2759"/>
<dbReference type="InterPro" id="IPR002110">
    <property type="entry name" value="Ankyrin_rpt"/>
</dbReference>
<evidence type="ECO:0000313" key="1">
    <source>
        <dbReference type="EMBL" id="ORX78495.1"/>
    </source>
</evidence>
<reference evidence="1 2" key="2">
    <citation type="submission" date="2016-08" db="EMBL/GenBank/DDBJ databases">
        <title>Pervasive Adenine N6-methylation of Active Genes in Fungi.</title>
        <authorList>
            <consortium name="DOE Joint Genome Institute"/>
            <person name="Mondo S.J."/>
            <person name="Dannebaum R.O."/>
            <person name="Kuo R.C."/>
            <person name="Labutti K."/>
            <person name="Haridas S."/>
            <person name="Kuo A."/>
            <person name="Salamov A."/>
            <person name="Ahrendt S.R."/>
            <person name="Lipzen A."/>
            <person name="Sullivan W."/>
            <person name="Andreopoulos W.B."/>
            <person name="Clum A."/>
            <person name="Lindquist E."/>
            <person name="Daum C."/>
            <person name="Ramamoorthy G.K."/>
            <person name="Gryganskyi A."/>
            <person name="Culley D."/>
            <person name="Magnuson J.K."/>
            <person name="James T.Y."/>
            <person name="O'Malley M.A."/>
            <person name="Stajich J.E."/>
            <person name="Spatafora J.W."/>
            <person name="Visel A."/>
            <person name="Grigoriev I.V."/>
        </authorList>
    </citation>
    <scope>NUCLEOTIDE SEQUENCE [LARGE SCALE GENOMIC DNA]</scope>
    <source>
        <strain evidence="1 2">S4</strain>
    </source>
</reference>
<evidence type="ECO:0000313" key="2">
    <source>
        <dbReference type="Proteomes" id="UP000193944"/>
    </source>
</evidence>
<dbReference type="EMBL" id="MCFG01000208">
    <property type="protein sequence ID" value="ORX78495.1"/>
    <property type="molecule type" value="Genomic_DNA"/>
</dbReference>
<keyword evidence="2" id="KW-1185">Reference proteome</keyword>
<dbReference type="SUPFAM" id="SSF48403">
    <property type="entry name" value="Ankyrin repeat"/>
    <property type="match status" value="1"/>
</dbReference>
<proteinExistence type="predicted"/>
<dbReference type="Gene3D" id="1.25.40.20">
    <property type="entry name" value="Ankyrin repeat-containing domain"/>
    <property type="match status" value="1"/>
</dbReference>
<organism evidence="1 2">
    <name type="scientific">Anaeromyces robustus</name>
    <dbReference type="NCBI Taxonomy" id="1754192"/>
    <lineage>
        <taxon>Eukaryota</taxon>
        <taxon>Fungi</taxon>
        <taxon>Fungi incertae sedis</taxon>
        <taxon>Chytridiomycota</taxon>
        <taxon>Chytridiomycota incertae sedis</taxon>
        <taxon>Neocallimastigomycetes</taxon>
        <taxon>Neocallimastigales</taxon>
        <taxon>Neocallimastigaceae</taxon>
        <taxon>Anaeromyces</taxon>
    </lineage>
</organism>
<comment type="caution">
    <text evidence="1">The sequence shown here is derived from an EMBL/GenBank/DDBJ whole genome shotgun (WGS) entry which is preliminary data.</text>
</comment>
<protein>
    <submittedName>
        <fullName evidence="1">Uncharacterized protein</fullName>
    </submittedName>
</protein>
<dbReference type="Pfam" id="PF12796">
    <property type="entry name" value="Ank_2"/>
    <property type="match status" value="1"/>
</dbReference>
<dbReference type="InterPro" id="IPR036770">
    <property type="entry name" value="Ankyrin_rpt-contain_sf"/>
</dbReference>
<name>A0A1Y1WYL9_9FUNG</name>
<dbReference type="SMART" id="SM00248">
    <property type="entry name" value="ANK"/>
    <property type="match status" value="1"/>
</dbReference>
<reference evidence="1 2" key="1">
    <citation type="submission" date="2016-08" db="EMBL/GenBank/DDBJ databases">
        <title>A Parts List for Fungal Cellulosomes Revealed by Comparative Genomics.</title>
        <authorList>
            <consortium name="DOE Joint Genome Institute"/>
            <person name="Haitjema C.H."/>
            <person name="Gilmore S.P."/>
            <person name="Henske J.K."/>
            <person name="Solomon K.V."/>
            <person name="De Groot R."/>
            <person name="Kuo A."/>
            <person name="Mondo S.J."/>
            <person name="Salamov A.A."/>
            <person name="Labutti K."/>
            <person name="Zhao Z."/>
            <person name="Chiniquy J."/>
            <person name="Barry K."/>
            <person name="Brewer H.M."/>
            <person name="Purvine S.O."/>
            <person name="Wright A.T."/>
            <person name="Boxma B."/>
            <person name="Van Alen T."/>
            <person name="Hackstein J.H."/>
            <person name="Baker S.E."/>
            <person name="Grigoriev I.V."/>
            <person name="O'Malley M.A."/>
        </authorList>
    </citation>
    <scope>NUCLEOTIDE SEQUENCE [LARGE SCALE GENOMIC DNA]</scope>
    <source>
        <strain evidence="1 2">S4</strain>
    </source>
</reference>
<accession>A0A1Y1WYL9</accession>
<gene>
    <name evidence="1" type="ORF">BCR32DRAFT_282243</name>
</gene>
<sequence length="56" mass="6540">MKDYCCSTSTIDCSRTALHHSCKYGNENIIKYLIEHVAVKFKQENITKLLIERDAY</sequence>
<dbReference type="AlphaFoldDB" id="A0A1Y1WYL9"/>
<dbReference type="Proteomes" id="UP000193944">
    <property type="component" value="Unassembled WGS sequence"/>
</dbReference>